<accession>A0A1R2B844</accession>
<dbReference type="PRINTS" id="PR00449">
    <property type="entry name" value="RASTRNSFRMNG"/>
</dbReference>
<dbReference type="GO" id="GO:0003924">
    <property type="term" value="F:GTPase activity"/>
    <property type="evidence" value="ECO:0007669"/>
    <property type="project" value="InterPro"/>
</dbReference>
<dbReference type="SUPFAM" id="SSF52540">
    <property type="entry name" value="P-loop containing nucleoside triphosphate hydrolases"/>
    <property type="match status" value="1"/>
</dbReference>
<dbReference type="OrthoDB" id="25896at2759"/>
<dbReference type="EMBL" id="MPUH01000859">
    <property type="protein sequence ID" value="OMJ72958.1"/>
    <property type="molecule type" value="Genomic_DNA"/>
</dbReference>
<evidence type="ECO:0000313" key="3">
    <source>
        <dbReference type="Proteomes" id="UP000187209"/>
    </source>
</evidence>
<evidence type="ECO:0000256" key="1">
    <source>
        <dbReference type="ARBA" id="ARBA00022741"/>
    </source>
</evidence>
<dbReference type="Pfam" id="PF00071">
    <property type="entry name" value="Ras"/>
    <property type="match status" value="1"/>
</dbReference>
<gene>
    <name evidence="2" type="ORF">SteCoe_28465</name>
</gene>
<dbReference type="AlphaFoldDB" id="A0A1R2B844"/>
<evidence type="ECO:0000313" key="2">
    <source>
        <dbReference type="EMBL" id="OMJ72958.1"/>
    </source>
</evidence>
<dbReference type="NCBIfam" id="TIGR00231">
    <property type="entry name" value="small_GTP"/>
    <property type="match status" value="1"/>
</dbReference>
<dbReference type="InterPro" id="IPR005225">
    <property type="entry name" value="Small_GTP-bd"/>
</dbReference>
<keyword evidence="1" id="KW-0547">Nucleotide-binding</keyword>
<dbReference type="PANTHER" id="PTHR47978">
    <property type="match status" value="1"/>
</dbReference>
<dbReference type="Proteomes" id="UP000187209">
    <property type="component" value="Unassembled WGS sequence"/>
</dbReference>
<dbReference type="InterPro" id="IPR001806">
    <property type="entry name" value="Small_GTPase"/>
</dbReference>
<dbReference type="PROSITE" id="PS51419">
    <property type="entry name" value="RAB"/>
    <property type="match status" value="1"/>
</dbReference>
<dbReference type="SMART" id="SM00175">
    <property type="entry name" value="RAB"/>
    <property type="match status" value="1"/>
</dbReference>
<proteinExistence type="predicted"/>
<dbReference type="SMART" id="SM00173">
    <property type="entry name" value="RAS"/>
    <property type="match status" value="1"/>
</dbReference>
<reference evidence="2 3" key="1">
    <citation type="submission" date="2016-11" db="EMBL/GenBank/DDBJ databases">
        <title>The macronuclear genome of Stentor coeruleus: a giant cell with tiny introns.</title>
        <authorList>
            <person name="Slabodnick M."/>
            <person name="Ruby J.G."/>
            <person name="Reiff S.B."/>
            <person name="Swart E.C."/>
            <person name="Gosai S."/>
            <person name="Prabakaran S."/>
            <person name="Witkowska E."/>
            <person name="Larue G.E."/>
            <person name="Fisher S."/>
            <person name="Freeman R.M."/>
            <person name="Gunawardena J."/>
            <person name="Chu W."/>
            <person name="Stover N.A."/>
            <person name="Gregory B.D."/>
            <person name="Nowacki M."/>
            <person name="Derisi J."/>
            <person name="Roy S.W."/>
            <person name="Marshall W.F."/>
            <person name="Sood P."/>
        </authorList>
    </citation>
    <scope>NUCLEOTIDE SEQUENCE [LARGE SCALE GENOMIC DNA]</scope>
    <source>
        <strain evidence="2">WM001</strain>
    </source>
</reference>
<dbReference type="GO" id="GO:0005525">
    <property type="term" value="F:GTP binding"/>
    <property type="evidence" value="ECO:0007669"/>
    <property type="project" value="InterPro"/>
</dbReference>
<keyword evidence="3" id="KW-1185">Reference proteome</keyword>
<protein>
    <submittedName>
        <fullName evidence="2">Uncharacterized protein</fullName>
    </submittedName>
</protein>
<name>A0A1R2B844_9CILI</name>
<comment type="caution">
    <text evidence="2">The sequence shown here is derived from an EMBL/GenBank/DDBJ whole genome shotgun (WGS) entry which is preliminary data.</text>
</comment>
<sequence>MEFKIVFLGPQSSGKSAFLLRAIADNYHENYFSTCGASYMGKIIIIDENQYKLNFWDIGGDERLVQLSVMYTRDADAILLFYDTSNDLGFDKIPELVTFYKNTIPSDSCLFIIGAKVDCGNNTPAIGKAVRFCNENGIKHFLTSSKTRENVDSIVQEITKKCIG</sequence>
<dbReference type="InterPro" id="IPR027417">
    <property type="entry name" value="P-loop_NTPase"/>
</dbReference>
<dbReference type="Gene3D" id="3.40.50.300">
    <property type="entry name" value="P-loop containing nucleotide triphosphate hydrolases"/>
    <property type="match status" value="1"/>
</dbReference>
<dbReference type="CDD" id="cd00154">
    <property type="entry name" value="Rab"/>
    <property type="match status" value="1"/>
</dbReference>
<organism evidence="2 3">
    <name type="scientific">Stentor coeruleus</name>
    <dbReference type="NCBI Taxonomy" id="5963"/>
    <lineage>
        <taxon>Eukaryota</taxon>
        <taxon>Sar</taxon>
        <taxon>Alveolata</taxon>
        <taxon>Ciliophora</taxon>
        <taxon>Postciliodesmatophora</taxon>
        <taxon>Heterotrichea</taxon>
        <taxon>Heterotrichida</taxon>
        <taxon>Stentoridae</taxon>
        <taxon>Stentor</taxon>
    </lineage>
</organism>